<dbReference type="PRINTS" id="PR00032">
    <property type="entry name" value="HTHARAC"/>
</dbReference>
<evidence type="ECO:0000313" key="12">
    <source>
        <dbReference type="Proteomes" id="UP000639396"/>
    </source>
</evidence>
<evidence type="ECO:0000256" key="7">
    <source>
        <dbReference type="ARBA" id="ARBA00023163"/>
    </source>
</evidence>
<evidence type="ECO:0000256" key="6">
    <source>
        <dbReference type="ARBA" id="ARBA00023125"/>
    </source>
</evidence>
<sequence length="527" mass="60488">MKMKVMIVEDEPRVREGLSEAIDWNEHGMELVGTAENGLDGLEAFRRYRPDLVLADVRMPVMDGLQMAEQIVEEQPETLLIVLTGYDEFEYAQKAIRLGVRNYLLKPIGKRQLLEELQSARDDWREALERKHDTEAIRRSMERQLPVLRSAFMEDWLNGEGKRTGPIGEKIAFFDLPLDDTGLAAVAVFELDRTESPADDPLLQFAMHNIVSEQLGGCGISHLRGNGQTVVIYQSVTAKDSLSELLLWVERAKREAARYLKVSITVGVGSRVVPLAEVPAVFTEAQQALRLKLSVGAGLVLYEDLVLPPSGHLPLLTDSDQTLIVHCVELNDEAELERVISQFFDSAKRLDPPHKYPEELFFPFAGLFVSLVHRLGRGVRSVLDEEDYKLFRYPEQFRSLDEMGRWWCDRFIRISLQFDHYRKARKVKLMEAVMTYVEEHIFDKITREDAAEHIRINSSYLSRLFREVTGEAFSDFVLRKKMEKAMSLLQEEQALVYEVADRLGYKDPSYFSRVFKKYTGRSPSDFA</sequence>
<keyword evidence="3 8" id="KW-0597">Phosphoprotein</keyword>
<dbReference type="InterPro" id="IPR051552">
    <property type="entry name" value="HptR"/>
</dbReference>
<accession>A0A927CE75</accession>
<feature type="domain" description="HTH araC/xylS-type" evidence="9">
    <location>
        <begin position="431"/>
        <end position="527"/>
    </location>
</feature>
<evidence type="ECO:0000256" key="5">
    <source>
        <dbReference type="ARBA" id="ARBA00023015"/>
    </source>
</evidence>
<dbReference type="Pfam" id="PF12833">
    <property type="entry name" value="HTH_18"/>
    <property type="match status" value="1"/>
</dbReference>
<dbReference type="PROSITE" id="PS01124">
    <property type="entry name" value="HTH_ARAC_FAMILY_2"/>
    <property type="match status" value="1"/>
</dbReference>
<keyword evidence="12" id="KW-1185">Reference proteome</keyword>
<dbReference type="GO" id="GO:0003700">
    <property type="term" value="F:DNA-binding transcription factor activity"/>
    <property type="evidence" value="ECO:0007669"/>
    <property type="project" value="InterPro"/>
</dbReference>
<feature type="modified residue" description="4-aspartylphosphate" evidence="8">
    <location>
        <position position="56"/>
    </location>
</feature>
<keyword evidence="6" id="KW-0238">DNA-binding</keyword>
<dbReference type="InterPro" id="IPR011006">
    <property type="entry name" value="CheY-like_superfamily"/>
</dbReference>
<dbReference type="InterPro" id="IPR001789">
    <property type="entry name" value="Sig_transdc_resp-reg_receiver"/>
</dbReference>
<dbReference type="SMART" id="SM00448">
    <property type="entry name" value="REC"/>
    <property type="match status" value="1"/>
</dbReference>
<evidence type="ECO:0000256" key="8">
    <source>
        <dbReference type="PROSITE-ProRule" id="PRU00169"/>
    </source>
</evidence>
<dbReference type="SUPFAM" id="SSF46689">
    <property type="entry name" value="Homeodomain-like"/>
    <property type="match status" value="2"/>
</dbReference>
<name>A0A927CE75_9BACL</name>
<dbReference type="GO" id="GO:0000160">
    <property type="term" value="P:phosphorelay signal transduction system"/>
    <property type="evidence" value="ECO:0007669"/>
    <property type="project" value="UniProtKB-KW"/>
</dbReference>
<dbReference type="CDD" id="cd17536">
    <property type="entry name" value="REC_YesN-like"/>
    <property type="match status" value="1"/>
</dbReference>
<evidence type="ECO:0000256" key="1">
    <source>
        <dbReference type="ARBA" id="ARBA00004496"/>
    </source>
</evidence>
<keyword evidence="5" id="KW-0805">Transcription regulation</keyword>
<proteinExistence type="predicted"/>
<keyword evidence="7" id="KW-0804">Transcription</keyword>
<dbReference type="SMART" id="SM00342">
    <property type="entry name" value="HTH_ARAC"/>
    <property type="match status" value="1"/>
</dbReference>
<dbReference type="Proteomes" id="UP000639396">
    <property type="component" value="Unassembled WGS sequence"/>
</dbReference>
<keyword evidence="2" id="KW-0963">Cytoplasm</keyword>
<dbReference type="Pfam" id="PF17853">
    <property type="entry name" value="GGDEF_2"/>
    <property type="match status" value="1"/>
</dbReference>
<gene>
    <name evidence="11" type="ORF">IDH45_28040</name>
</gene>
<comment type="subcellular location">
    <subcellularLocation>
        <location evidence="1">Cytoplasm</location>
    </subcellularLocation>
</comment>
<reference evidence="11" key="1">
    <citation type="submission" date="2020-09" db="EMBL/GenBank/DDBJ databases">
        <title>A novel bacterium of genus Paenibacillus, isolated from South China Sea.</title>
        <authorList>
            <person name="Huang H."/>
            <person name="Mo K."/>
            <person name="Hu Y."/>
        </authorList>
    </citation>
    <scope>NUCLEOTIDE SEQUENCE</scope>
    <source>
        <strain evidence="11">IB182363</strain>
    </source>
</reference>
<protein>
    <submittedName>
        <fullName evidence="11">Response regulator</fullName>
    </submittedName>
</protein>
<dbReference type="InterPro" id="IPR018060">
    <property type="entry name" value="HTH_AraC"/>
</dbReference>
<dbReference type="InterPro" id="IPR020449">
    <property type="entry name" value="Tscrpt_reg_AraC-type_HTH"/>
</dbReference>
<dbReference type="SUPFAM" id="SSF52172">
    <property type="entry name" value="CheY-like"/>
    <property type="match status" value="1"/>
</dbReference>
<dbReference type="GO" id="GO:0005737">
    <property type="term" value="C:cytoplasm"/>
    <property type="evidence" value="ECO:0007669"/>
    <property type="project" value="UniProtKB-SubCell"/>
</dbReference>
<feature type="domain" description="Response regulatory" evidence="10">
    <location>
        <begin position="4"/>
        <end position="121"/>
    </location>
</feature>
<dbReference type="InterPro" id="IPR009057">
    <property type="entry name" value="Homeodomain-like_sf"/>
</dbReference>
<dbReference type="AlphaFoldDB" id="A0A927CE75"/>
<evidence type="ECO:0000256" key="2">
    <source>
        <dbReference type="ARBA" id="ARBA00022490"/>
    </source>
</evidence>
<evidence type="ECO:0000256" key="4">
    <source>
        <dbReference type="ARBA" id="ARBA00023012"/>
    </source>
</evidence>
<organism evidence="11 12">
    <name type="scientific">Paenibacillus oceani</name>
    <dbReference type="NCBI Taxonomy" id="2772510"/>
    <lineage>
        <taxon>Bacteria</taxon>
        <taxon>Bacillati</taxon>
        <taxon>Bacillota</taxon>
        <taxon>Bacilli</taxon>
        <taxon>Bacillales</taxon>
        <taxon>Paenibacillaceae</taxon>
        <taxon>Paenibacillus</taxon>
    </lineage>
</organism>
<dbReference type="Gene3D" id="3.40.50.2300">
    <property type="match status" value="1"/>
</dbReference>
<dbReference type="Gene3D" id="1.10.10.60">
    <property type="entry name" value="Homeodomain-like"/>
    <property type="match status" value="2"/>
</dbReference>
<dbReference type="PANTHER" id="PTHR42713:SF3">
    <property type="entry name" value="TRANSCRIPTIONAL REGULATORY PROTEIN HPTR"/>
    <property type="match status" value="1"/>
</dbReference>
<dbReference type="PROSITE" id="PS00041">
    <property type="entry name" value="HTH_ARAC_FAMILY_1"/>
    <property type="match status" value="1"/>
</dbReference>
<dbReference type="Pfam" id="PF00072">
    <property type="entry name" value="Response_reg"/>
    <property type="match status" value="1"/>
</dbReference>
<evidence type="ECO:0000256" key="3">
    <source>
        <dbReference type="ARBA" id="ARBA00022553"/>
    </source>
</evidence>
<dbReference type="EMBL" id="JACXJA010000048">
    <property type="protein sequence ID" value="MBD2865839.1"/>
    <property type="molecule type" value="Genomic_DNA"/>
</dbReference>
<dbReference type="GO" id="GO:0043565">
    <property type="term" value="F:sequence-specific DNA binding"/>
    <property type="evidence" value="ECO:0007669"/>
    <property type="project" value="InterPro"/>
</dbReference>
<dbReference type="InterPro" id="IPR018062">
    <property type="entry name" value="HTH_AraC-typ_CS"/>
</dbReference>
<evidence type="ECO:0000259" key="9">
    <source>
        <dbReference type="PROSITE" id="PS01124"/>
    </source>
</evidence>
<keyword evidence="4" id="KW-0902">Two-component regulatory system</keyword>
<evidence type="ECO:0000313" key="11">
    <source>
        <dbReference type="EMBL" id="MBD2865839.1"/>
    </source>
</evidence>
<dbReference type="RefSeq" id="WP_190931460.1">
    <property type="nucleotide sequence ID" value="NZ_JACXJA010000048.1"/>
</dbReference>
<evidence type="ECO:0000259" key="10">
    <source>
        <dbReference type="PROSITE" id="PS50110"/>
    </source>
</evidence>
<comment type="caution">
    <text evidence="11">The sequence shown here is derived from an EMBL/GenBank/DDBJ whole genome shotgun (WGS) entry which is preliminary data.</text>
</comment>
<dbReference type="PANTHER" id="PTHR42713">
    <property type="entry name" value="HISTIDINE KINASE-RELATED"/>
    <property type="match status" value="1"/>
</dbReference>
<dbReference type="InterPro" id="IPR041522">
    <property type="entry name" value="CdaR_GGDEF"/>
</dbReference>
<dbReference type="PROSITE" id="PS50110">
    <property type="entry name" value="RESPONSE_REGULATORY"/>
    <property type="match status" value="1"/>
</dbReference>